<reference evidence="3" key="1">
    <citation type="submission" date="2025-08" db="UniProtKB">
        <authorList>
            <consortium name="RefSeq"/>
        </authorList>
    </citation>
    <scope>IDENTIFICATION</scope>
    <source>
        <tissue evidence="3">Gonads</tissue>
    </source>
</reference>
<evidence type="ECO:0000313" key="3">
    <source>
        <dbReference type="RefSeq" id="XP_013419286.1"/>
    </source>
</evidence>
<evidence type="ECO:0000259" key="1">
    <source>
        <dbReference type="PROSITE" id="PS50184"/>
    </source>
</evidence>
<dbReference type="RefSeq" id="XP_013419286.1">
    <property type="nucleotide sequence ID" value="XM_013563832.2"/>
</dbReference>
<organism evidence="2 3">
    <name type="scientific">Lingula anatina</name>
    <name type="common">Brachiopod</name>
    <name type="synonym">Lingula unguis</name>
    <dbReference type="NCBI Taxonomy" id="7574"/>
    <lineage>
        <taxon>Eukaryota</taxon>
        <taxon>Metazoa</taxon>
        <taxon>Spiralia</taxon>
        <taxon>Lophotrochozoa</taxon>
        <taxon>Brachiopoda</taxon>
        <taxon>Linguliformea</taxon>
        <taxon>Lingulata</taxon>
        <taxon>Lingulida</taxon>
        <taxon>Linguloidea</taxon>
        <taxon>Lingulidae</taxon>
        <taxon>Lingula</taxon>
    </lineage>
</organism>
<dbReference type="Proteomes" id="UP000085678">
    <property type="component" value="Unplaced"/>
</dbReference>
<gene>
    <name evidence="3" type="primary">LOC106179965</name>
</gene>
<evidence type="ECO:0000313" key="2">
    <source>
        <dbReference type="Proteomes" id="UP000085678"/>
    </source>
</evidence>
<dbReference type="KEGG" id="lak:106179965"/>
<accession>A0A1S3KAJ7</accession>
<proteinExistence type="predicted"/>
<dbReference type="AlphaFoldDB" id="A0A1S3KAJ7"/>
<dbReference type="GeneID" id="106179965"/>
<dbReference type="OrthoDB" id="6022609at2759"/>
<dbReference type="InParanoid" id="A0A1S3KAJ7"/>
<dbReference type="PROSITE" id="PS50184">
    <property type="entry name" value="VWFC_2"/>
    <property type="match status" value="1"/>
</dbReference>
<protein>
    <submittedName>
        <fullName evidence="3">Uncharacterized protein LOC106179965</fullName>
    </submittedName>
</protein>
<dbReference type="SMART" id="SM00214">
    <property type="entry name" value="VWC"/>
    <property type="match status" value="1"/>
</dbReference>
<name>A0A1S3KAJ7_LINAN</name>
<feature type="domain" description="VWFC" evidence="1">
    <location>
        <begin position="39"/>
        <end position="107"/>
    </location>
</feature>
<keyword evidence="2" id="KW-1185">Reference proteome</keyword>
<sequence>MAAKDPCDPNPCPETAPGHPIPCKSINGSTNFECVRPNGYCLYSNALHRQGEVWDIGCKQTCRCIKSSANFVYCQPKCQDWDGMPIPAGCILDPPKLGECCQNLNCDSLTPPP</sequence>
<dbReference type="InterPro" id="IPR001007">
    <property type="entry name" value="VWF_dom"/>
</dbReference>